<name>A0A843WAV4_COLES</name>
<organism evidence="2 3">
    <name type="scientific">Colocasia esculenta</name>
    <name type="common">Wild taro</name>
    <name type="synonym">Arum esculentum</name>
    <dbReference type="NCBI Taxonomy" id="4460"/>
    <lineage>
        <taxon>Eukaryota</taxon>
        <taxon>Viridiplantae</taxon>
        <taxon>Streptophyta</taxon>
        <taxon>Embryophyta</taxon>
        <taxon>Tracheophyta</taxon>
        <taxon>Spermatophyta</taxon>
        <taxon>Magnoliopsida</taxon>
        <taxon>Liliopsida</taxon>
        <taxon>Araceae</taxon>
        <taxon>Aroideae</taxon>
        <taxon>Colocasieae</taxon>
        <taxon>Colocasia</taxon>
    </lineage>
</organism>
<reference evidence="2" key="1">
    <citation type="submission" date="2017-07" db="EMBL/GenBank/DDBJ databases">
        <title>Taro Niue Genome Assembly and Annotation.</title>
        <authorList>
            <person name="Atibalentja N."/>
            <person name="Keating K."/>
            <person name="Fields C.J."/>
        </authorList>
    </citation>
    <scope>NUCLEOTIDE SEQUENCE</scope>
    <source>
        <strain evidence="2">Niue_2</strain>
        <tissue evidence="2">Leaf</tissue>
    </source>
</reference>
<feature type="compositionally biased region" description="Polar residues" evidence="1">
    <location>
        <begin position="297"/>
        <end position="309"/>
    </location>
</feature>
<gene>
    <name evidence="2" type="ORF">Taro_039515</name>
</gene>
<accession>A0A843WAV4</accession>
<evidence type="ECO:0000313" key="3">
    <source>
        <dbReference type="Proteomes" id="UP000652761"/>
    </source>
</evidence>
<feature type="region of interest" description="Disordered" evidence="1">
    <location>
        <begin position="290"/>
        <end position="334"/>
    </location>
</feature>
<proteinExistence type="predicted"/>
<dbReference type="AlphaFoldDB" id="A0A843WAV4"/>
<feature type="region of interest" description="Disordered" evidence="1">
    <location>
        <begin position="151"/>
        <end position="171"/>
    </location>
</feature>
<evidence type="ECO:0000256" key="1">
    <source>
        <dbReference type="SAM" id="MobiDB-lite"/>
    </source>
</evidence>
<comment type="caution">
    <text evidence="2">The sequence shown here is derived from an EMBL/GenBank/DDBJ whole genome shotgun (WGS) entry which is preliminary data.</text>
</comment>
<protein>
    <submittedName>
        <fullName evidence="2">Uncharacterized protein</fullName>
    </submittedName>
</protein>
<dbReference type="OrthoDB" id="1902436at2759"/>
<dbReference type="EMBL" id="NMUH01003690">
    <property type="protein sequence ID" value="MQM06689.1"/>
    <property type="molecule type" value="Genomic_DNA"/>
</dbReference>
<dbReference type="Proteomes" id="UP000652761">
    <property type="component" value="Unassembled WGS sequence"/>
</dbReference>
<dbReference type="InterPro" id="IPR045036">
    <property type="entry name" value="Spartin-like"/>
</dbReference>
<dbReference type="GO" id="GO:0005886">
    <property type="term" value="C:plasma membrane"/>
    <property type="evidence" value="ECO:0007669"/>
    <property type="project" value="TreeGrafter"/>
</dbReference>
<dbReference type="PANTHER" id="PTHR21068:SF49">
    <property type="entry name" value="SENESCENCE DOMAIN-CONTAINING PROTEIN"/>
    <property type="match status" value="1"/>
</dbReference>
<sequence length="334" mass="35002">MDVERSTNALALKETGFPAVALPEGVDTELLRLGGPTGPALLHVVCGSVNQCVACIQSGDLSVIAVRRSGSPLSMVSCVVGDHQWPLAFDSPALRVGLRKFFFAFPGFFYGLALPEGSSDEDVERLETILKMFCTYENEAGEEAYPKMKKLSIRGPSPGTPLPEPSTRDETTAKLQRALRTSAAAKLVTKVLLRNAVDPKLHVDITAPVTSASLAAGPHVLASLRTVSDVVDAVEAARGIGVGGWSMAPDLWVEPPDGSSYWHFNVAGLTMVLRAVAAVAARARAVGRVAGQGGGRSFSTLAGQETGMSTVEDESHASGASTSGNFVIETARPS</sequence>
<evidence type="ECO:0000313" key="2">
    <source>
        <dbReference type="EMBL" id="MQM06689.1"/>
    </source>
</evidence>
<keyword evidence="3" id="KW-1185">Reference proteome</keyword>
<dbReference type="PANTHER" id="PTHR21068">
    <property type="entry name" value="SPARTIN"/>
    <property type="match status" value="1"/>
</dbReference>